<organism evidence="1 2">
    <name type="scientific">Streptococcus downei MFe28</name>
    <dbReference type="NCBI Taxonomy" id="764290"/>
    <lineage>
        <taxon>Bacteria</taxon>
        <taxon>Bacillati</taxon>
        <taxon>Bacillota</taxon>
        <taxon>Bacilli</taxon>
        <taxon>Lactobacillales</taxon>
        <taxon>Streptococcaceae</taxon>
        <taxon>Streptococcus</taxon>
    </lineage>
</organism>
<accession>A0A380JCI0</accession>
<keyword evidence="2" id="KW-1185">Reference proteome</keyword>
<dbReference type="Proteomes" id="UP000254082">
    <property type="component" value="Unassembled WGS sequence"/>
</dbReference>
<dbReference type="Gene3D" id="1.10.1220.10">
    <property type="entry name" value="Met repressor-like"/>
    <property type="match status" value="1"/>
</dbReference>
<evidence type="ECO:0000313" key="1">
    <source>
        <dbReference type="EMBL" id="SUN35795.1"/>
    </source>
</evidence>
<dbReference type="InterPro" id="IPR013321">
    <property type="entry name" value="Arc_rbn_hlx_hlx"/>
</dbReference>
<reference evidence="1 2" key="1">
    <citation type="submission" date="2018-06" db="EMBL/GenBank/DDBJ databases">
        <authorList>
            <consortium name="Pathogen Informatics"/>
            <person name="Doyle S."/>
        </authorList>
    </citation>
    <scope>NUCLEOTIDE SEQUENCE [LARGE SCALE GENOMIC DNA]</scope>
    <source>
        <strain evidence="2">NCTC 11391</strain>
    </source>
</reference>
<dbReference type="EMBL" id="UHFA01000002">
    <property type="protein sequence ID" value="SUN35795.1"/>
    <property type="molecule type" value="Genomic_DNA"/>
</dbReference>
<sequence length="97" mass="11094">METLAKNSQFTFRTNEKLLAQAKEIVKEENMNMSALFNKVLETVVEEDGVPAGFLTDEKSRHQKILDDLYGEIQQAYDSYKTGLAKPIDEVFEKYGL</sequence>
<dbReference type="RefSeq" id="WP_003001141.1">
    <property type="nucleotide sequence ID" value="NZ_UHFA01000002.1"/>
</dbReference>
<proteinExistence type="predicted"/>
<dbReference type="AlphaFoldDB" id="A0A380JCI0"/>
<gene>
    <name evidence="1" type="ORF">NCTC11391_00834</name>
</gene>
<dbReference type="GO" id="GO:0006355">
    <property type="term" value="P:regulation of DNA-templated transcription"/>
    <property type="evidence" value="ECO:0007669"/>
    <property type="project" value="InterPro"/>
</dbReference>
<name>A0A380JCI0_STRDO</name>
<dbReference type="OrthoDB" id="2223722at2"/>
<evidence type="ECO:0000313" key="2">
    <source>
        <dbReference type="Proteomes" id="UP000254082"/>
    </source>
</evidence>
<protein>
    <submittedName>
        <fullName evidence="1">Plasmid stabilization system, antitoxin protein</fullName>
    </submittedName>
</protein>